<dbReference type="OrthoDB" id="5363267at2"/>
<evidence type="ECO:0000313" key="1">
    <source>
        <dbReference type="EMBL" id="TLD94342.1"/>
    </source>
</evidence>
<accession>A0A4V6I206</accession>
<evidence type="ECO:0000313" key="2">
    <source>
        <dbReference type="Proteomes" id="UP000029714"/>
    </source>
</evidence>
<name>A0A4V6I206_9HELI</name>
<sequence length="337" mass="39431">MTTGGGGNTYSQYNIENENLDSIKNSTKDSNQNLQNIESNHILDSKNPNNLQDSILDSIQSKNIFVNLSMWGSTLNERNIVFSYLFKQKVIKNVITTLDWWVFHYENDVSKFDFLYTNNFGEIFKMYFNEKTIKCAFLWEKSEPCVGKKFDIFNESIVSWMGDDSMKYFGGLQNFLKNKGNVAARNLREKPLEMGNITKSNKFSQELATPFIKILESNPQTQFHIILPTYPRLFWALQGEIFFTTWQENIRFFLRHTRHLRNVRIYGLDDLNFADDIANFKDIQHYSPQMNVLQLRAIATQSHILNAQNIESYFAKMQEKIKNYDVTAFLNAVENMP</sequence>
<dbReference type="Proteomes" id="UP000029714">
    <property type="component" value="Unassembled WGS sequence"/>
</dbReference>
<dbReference type="RefSeq" id="WP_034573155.1">
    <property type="nucleotide sequence ID" value="NZ_JRMP02000008.1"/>
</dbReference>
<keyword evidence="2" id="KW-1185">Reference proteome</keyword>
<reference evidence="1 2" key="1">
    <citation type="journal article" date="2014" name="Genome Announc.">
        <title>Draft genome sequences of eight enterohepatic helicobacter species isolated from both laboratory and wild rodents.</title>
        <authorList>
            <person name="Sheh A."/>
            <person name="Shen Z."/>
            <person name="Fox J.G."/>
        </authorList>
    </citation>
    <scope>NUCLEOTIDE SEQUENCE [LARGE SCALE GENOMIC DNA]</scope>
    <source>
        <strain evidence="1 2">MIT 97-6194</strain>
    </source>
</reference>
<dbReference type="AlphaFoldDB" id="A0A4V6I206"/>
<proteinExistence type="predicted"/>
<gene>
    <name evidence="1" type="ORF">LS64_006415</name>
</gene>
<reference evidence="1 2" key="2">
    <citation type="journal article" date="2016" name="Infect. Immun.">
        <title>Helicobacter saguini, a Novel Helicobacter Isolated from Cotton-Top Tamarins with Ulcerative Colitis, Has Proinflammatory Properties and Induces Typhlocolitis and Dysplasia in Gnotobiotic IL-10-/- Mice.</title>
        <authorList>
            <person name="Shen Z."/>
            <person name="Mannion A."/>
            <person name="Whary M.T."/>
            <person name="Muthupalani S."/>
            <person name="Sheh A."/>
            <person name="Feng Y."/>
            <person name="Gong G."/>
            <person name="Vandamme P."/>
            <person name="Holcombe H.R."/>
            <person name="Paster B.J."/>
            <person name="Fox J.G."/>
        </authorList>
    </citation>
    <scope>NUCLEOTIDE SEQUENCE [LARGE SCALE GENOMIC DNA]</scope>
    <source>
        <strain evidence="1 2">MIT 97-6194</strain>
    </source>
</reference>
<dbReference type="STRING" id="1548018.LS64_11365"/>
<comment type="caution">
    <text evidence="1">The sequence shown here is derived from an EMBL/GenBank/DDBJ whole genome shotgun (WGS) entry which is preliminary data.</text>
</comment>
<dbReference type="EMBL" id="JRMP02000008">
    <property type="protein sequence ID" value="TLD94342.1"/>
    <property type="molecule type" value="Genomic_DNA"/>
</dbReference>
<organism evidence="1 2">
    <name type="scientific">Helicobacter saguini</name>
    <dbReference type="NCBI Taxonomy" id="1548018"/>
    <lineage>
        <taxon>Bacteria</taxon>
        <taxon>Pseudomonadati</taxon>
        <taxon>Campylobacterota</taxon>
        <taxon>Epsilonproteobacteria</taxon>
        <taxon>Campylobacterales</taxon>
        <taxon>Helicobacteraceae</taxon>
        <taxon>Helicobacter</taxon>
    </lineage>
</organism>
<protein>
    <submittedName>
        <fullName evidence="1">Uncharacterized protein</fullName>
    </submittedName>
</protein>